<reference evidence="3" key="1">
    <citation type="submission" date="2023-03" db="EMBL/GenBank/DDBJ databases">
        <title>Massive genome expansion in bonnet fungi (Mycena s.s.) driven by repeated elements and novel gene families across ecological guilds.</title>
        <authorList>
            <consortium name="Lawrence Berkeley National Laboratory"/>
            <person name="Harder C.B."/>
            <person name="Miyauchi S."/>
            <person name="Viragh M."/>
            <person name="Kuo A."/>
            <person name="Thoen E."/>
            <person name="Andreopoulos B."/>
            <person name="Lu D."/>
            <person name="Skrede I."/>
            <person name="Drula E."/>
            <person name="Henrissat B."/>
            <person name="Morin E."/>
            <person name="Kohler A."/>
            <person name="Barry K."/>
            <person name="LaButti K."/>
            <person name="Morin E."/>
            <person name="Salamov A."/>
            <person name="Lipzen A."/>
            <person name="Mereny Z."/>
            <person name="Hegedus B."/>
            <person name="Baldrian P."/>
            <person name="Stursova M."/>
            <person name="Weitz H."/>
            <person name="Taylor A."/>
            <person name="Grigoriev I.V."/>
            <person name="Nagy L.G."/>
            <person name="Martin F."/>
            <person name="Kauserud H."/>
        </authorList>
    </citation>
    <scope>NUCLEOTIDE SEQUENCE</scope>
    <source>
        <strain evidence="3">CBHHK182m</strain>
    </source>
</reference>
<protein>
    <recommendedName>
        <fullName evidence="2">BRCT domain-containing protein</fullName>
    </recommendedName>
</protein>
<sequence>MSQAQCWPVKGRHCSATQHGVCLPSISVQQFYIVGCLVDALCGTDVQWVRDSYKSGSIQPRKRFQVGKAFSGITAIINGFGPGLEDFISRMVEEGGSIIHDIRDLTTNTLITPDESCSEQLVENHLKVIAILAENKPLNGTFLTDLTYLDSSWLGAVFYETAEYVNWLERLNVREGFSFKPLAINFGVALDSWAAAWPLWATGPLAFAGELLRNSLQWKEGGEKKDSMVRSFALGVPAGVLGTRHEGTCARVRQGRIVETEVLSEVEAVVGRYSENAARGLACGRTRIDLGDSLQTPMAQTATLSGLAAEMLGEIISYLSSSDLCILALTARHLDNAVCPVLYRDVDLSTIWELKSFTTALNTSEKATLLGSDGGAAQKILFIVPLRRVSRMLGKMTRLVRLVLLIEPSESLYNMFCYVKSRLTELQFTATVTGNRKIKDSLSGATWAAALRFIGKHSDLTSLRLFEDRPMDPESRQPAVIDVATVAKHPHLDLLQLQTFAGSSILILLLETKALSTVITGKEIVAVIVPAAALIPDIRELTFWLRRETRAHLESLGIRYSDEEDVDRMLPWSEYSVGITQRWISIQGRLFIPKLRWARTRSRECSILQETRKPSGRCVTIKLGMNGVVTTRSIAYISCIMYNFLINFFKESGEGLGGTTTPPKPNGGQKRNTPSSDKEDHPKPKRVKPSLGRKNRAAASDSFGEEEVDPIISALACGQSAREAQGLEFDIFTSSGSHAPAAQTTVSNVLDLHTLHLIVGTTKAAVTLAMKTKSIEAISKKRLAKLVVCQREFNDDPLSIGAICALKDTLSAANRLTSKLETFQWVDRHLNPCLESAAK</sequence>
<feature type="compositionally biased region" description="Basic residues" evidence="1">
    <location>
        <begin position="683"/>
        <end position="696"/>
    </location>
</feature>
<dbReference type="InterPro" id="IPR001357">
    <property type="entry name" value="BRCT_dom"/>
</dbReference>
<keyword evidence="4" id="KW-1185">Reference proteome</keyword>
<gene>
    <name evidence="3" type="ORF">B0H16DRAFT_1477670</name>
</gene>
<proteinExistence type="predicted"/>
<evidence type="ECO:0000313" key="4">
    <source>
        <dbReference type="Proteomes" id="UP001215598"/>
    </source>
</evidence>
<accession>A0AAD7H936</accession>
<dbReference type="EMBL" id="JARKIB010000315">
    <property type="protein sequence ID" value="KAJ7715038.1"/>
    <property type="molecule type" value="Genomic_DNA"/>
</dbReference>
<dbReference type="Proteomes" id="UP001215598">
    <property type="component" value="Unassembled WGS sequence"/>
</dbReference>
<dbReference type="InterPro" id="IPR036047">
    <property type="entry name" value="F-box-like_dom_sf"/>
</dbReference>
<organism evidence="3 4">
    <name type="scientific">Mycena metata</name>
    <dbReference type="NCBI Taxonomy" id="1033252"/>
    <lineage>
        <taxon>Eukaryota</taxon>
        <taxon>Fungi</taxon>
        <taxon>Dikarya</taxon>
        <taxon>Basidiomycota</taxon>
        <taxon>Agaricomycotina</taxon>
        <taxon>Agaricomycetes</taxon>
        <taxon>Agaricomycetidae</taxon>
        <taxon>Agaricales</taxon>
        <taxon>Marasmiineae</taxon>
        <taxon>Mycenaceae</taxon>
        <taxon>Mycena</taxon>
    </lineage>
</organism>
<evidence type="ECO:0000259" key="2">
    <source>
        <dbReference type="PROSITE" id="PS50172"/>
    </source>
</evidence>
<evidence type="ECO:0000256" key="1">
    <source>
        <dbReference type="SAM" id="MobiDB-lite"/>
    </source>
</evidence>
<evidence type="ECO:0000313" key="3">
    <source>
        <dbReference type="EMBL" id="KAJ7715038.1"/>
    </source>
</evidence>
<feature type="region of interest" description="Disordered" evidence="1">
    <location>
        <begin position="656"/>
        <end position="703"/>
    </location>
</feature>
<dbReference type="PROSITE" id="PS50172">
    <property type="entry name" value="BRCT"/>
    <property type="match status" value="1"/>
</dbReference>
<feature type="domain" description="BRCT" evidence="2">
    <location>
        <begin position="65"/>
        <end position="154"/>
    </location>
</feature>
<dbReference type="SUPFAM" id="SSF81383">
    <property type="entry name" value="F-box domain"/>
    <property type="match status" value="1"/>
</dbReference>
<dbReference type="AlphaFoldDB" id="A0AAD7H936"/>
<comment type="caution">
    <text evidence="3">The sequence shown here is derived from an EMBL/GenBank/DDBJ whole genome shotgun (WGS) entry which is preliminary data.</text>
</comment>
<name>A0AAD7H936_9AGAR</name>